<protein>
    <submittedName>
        <fullName evidence="2">Uncharacterized protein</fullName>
    </submittedName>
</protein>
<evidence type="ECO:0000256" key="1">
    <source>
        <dbReference type="SAM" id="Phobius"/>
    </source>
</evidence>
<feature type="transmembrane region" description="Helical" evidence="1">
    <location>
        <begin position="12"/>
        <end position="30"/>
    </location>
</feature>
<keyword evidence="1" id="KW-1133">Transmembrane helix</keyword>
<keyword evidence="1" id="KW-0812">Transmembrane</keyword>
<evidence type="ECO:0000313" key="2">
    <source>
        <dbReference type="EMBL" id="MBB5067724.1"/>
    </source>
</evidence>
<dbReference type="RefSeq" id="WP_184477443.1">
    <property type="nucleotide sequence ID" value="NZ_JACHIV010000001.1"/>
</dbReference>
<gene>
    <name evidence="2" type="ORF">BJ969_000812</name>
</gene>
<feature type="transmembrane region" description="Helical" evidence="1">
    <location>
        <begin position="36"/>
        <end position="55"/>
    </location>
</feature>
<evidence type="ECO:0000313" key="3">
    <source>
        <dbReference type="Proteomes" id="UP000580474"/>
    </source>
</evidence>
<proteinExistence type="predicted"/>
<reference evidence="2 3" key="1">
    <citation type="submission" date="2020-08" db="EMBL/GenBank/DDBJ databases">
        <title>Sequencing the genomes of 1000 actinobacteria strains.</title>
        <authorList>
            <person name="Klenk H.-P."/>
        </authorList>
    </citation>
    <scope>NUCLEOTIDE SEQUENCE [LARGE SCALE GENOMIC DNA]</scope>
    <source>
        <strain evidence="2 3">DSM 45582</strain>
    </source>
</reference>
<sequence>MSKTTRRNLVNFLVLVMAAIAVVPSLIGTAEWVTMNYVVAGALALAVVWFVVDLARSTTGSLR</sequence>
<comment type="caution">
    <text evidence="2">The sequence shown here is derived from an EMBL/GenBank/DDBJ whole genome shotgun (WGS) entry which is preliminary data.</text>
</comment>
<keyword evidence="1" id="KW-0472">Membrane</keyword>
<accession>A0A840N7W6</accession>
<dbReference type="AlphaFoldDB" id="A0A840N7W6"/>
<dbReference type="Proteomes" id="UP000580474">
    <property type="component" value="Unassembled WGS sequence"/>
</dbReference>
<keyword evidence="3" id="KW-1185">Reference proteome</keyword>
<dbReference type="EMBL" id="JACHIV010000001">
    <property type="protein sequence ID" value="MBB5067724.1"/>
    <property type="molecule type" value="Genomic_DNA"/>
</dbReference>
<name>A0A840N7W6_9PSEU</name>
<organism evidence="2 3">
    <name type="scientific">Saccharopolyspora gloriosae</name>
    <dbReference type="NCBI Taxonomy" id="455344"/>
    <lineage>
        <taxon>Bacteria</taxon>
        <taxon>Bacillati</taxon>
        <taxon>Actinomycetota</taxon>
        <taxon>Actinomycetes</taxon>
        <taxon>Pseudonocardiales</taxon>
        <taxon>Pseudonocardiaceae</taxon>
        <taxon>Saccharopolyspora</taxon>
    </lineage>
</organism>